<keyword evidence="3" id="KW-0547">Nucleotide-binding</keyword>
<dbReference type="PANTHER" id="PTHR46566">
    <property type="entry name" value="1-PHOSPHOFRUCTOKINASE-RELATED"/>
    <property type="match status" value="1"/>
</dbReference>
<accession>S3L5I1</accession>
<dbReference type="SUPFAM" id="SSF53613">
    <property type="entry name" value="Ribokinase-like"/>
    <property type="match status" value="1"/>
</dbReference>
<evidence type="ECO:0000313" key="9">
    <source>
        <dbReference type="Proteomes" id="UP000014541"/>
    </source>
</evidence>
<dbReference type="eggNOG" id="COG1105">
    <property type="taxonomic scope" value="Bacteria"/>
</dbReference>
<evidence type="ECO:0000313" key="8">
    <source>
        <dbReference type="EMBL" id="EPF32044.1"/>
    </source>
</evidence>
<evidence type="ECO:0000256" key="3">
    <source>
        <dbReference type="ARBA" id="ARBA00022741"/>
    </source>
</evidence>
<keyword evidence="2 6" id="KW-0808">Transferase</keyword>
<protein>
    <recommendedName>
        <fullName evidence="7">Carbohydrate kinase PfkB domain-containing protein</fullName>
    </recommendedName>
</protein>
<name>S3L5I1_TREMA</name>
<dbReference type="Gene3D" id="3.40.1190.20">
    <property type="match status" value="1"/>
</dbReference>
<dbReference type="PATRIC" id="fig|1125699.3.peg.29"/>
<proteinExistence type="inferred from homology"/>
<dbReference type="InterPro" id="IPR017583">
    <property type="entry name" value="Tagatose/fructose_Pkinase"/>
</dbReference>
<evidence type="ECO:0000256" key="1">
    <source>
        <dbReference type="ARBA" id="ARBA00010688"/>
    </source>
</evidence>
<dbReference type="OrthoDB" id="357193at2"/>
<dbReference type="InterPro" id="IPR029056">
    <property type="entry name" value="Ribokinase-like"/>
</dbReference>
<dbReference type="AlphaFoldDB" id="S3L5I1"/>
<dbReference type="PIRSF" id="PIRSF000535">
    <property type="entry name" value="1PFK/6PFK/LacC"/>
    <property type="match status" value="1"/>
</dbReference>
<dbReference type="GO" id="GO:0016773">
    <property type="term" value="F:phosphotransferase activity, alcohol group as acceptor"/>
    <property type="evidence" value="ECO:0007669"/>
    <property type="project" value="InterPro"/>
</dbReference>
<dbReference type="Proteomes" id="UP000014541">
    <property type="component" value="Unassembled WGS sequence"/>
</dbReference>
<sequence length="314" mass="33763">MKITALCMSSTIQRTAVFERLCVDEVNRSVRYRLDASGKAVNAARVLNQLEKGCVTLVCPAGKENKAEFSAMAKKDGLKPVIIAVPGRVRECCTLLDRESGRTTELVMDEPDLAGEADKKAVLKAEKRLISAVQKALKTSDALLFAGTSPKIWAPDLKTRICKTACDKGRVLLVDFWGKELLNVLGVCTPAVIKINAKEFCGTFGLSASCSDTELTDAVCAKSRELQNCIVITRGKDGTIASFCGEAFSHPVERVKAVNPIGCGDSFSSGFLYEYLKTSFSHGGKPDIAAALAKGTYCAARNAECEKVGTLYEV</sequence>
<dbReference type="Pfam" id="PF00294">
    <property type="entry name" value="PfkB"/>
    <property type="match status" value="1"/>
</dbReference>
<keyword evidence="9" id="KW-1185">Reference proteome</keyword>
<dbReference type="HOGENOM" id="CLU_050013_0_2_12"/>
<feature type="domain" description="Carbohydrate kinase PfkB" evidence="7">
    <location>
        <begin position="10"/>
        <end position="309"/>
    </location>
</feature>
<dbReference type="PANTHER" id="PTHR46566:SF2">
    <property type="entry name" value="ATP-DEPENDENT 6-PHOSPHOFRUCTOKINASE ISOZYME 2"/>
    <property type="match status" value="1"/>
</dbReference>
<dbReference type="RefSeq" id="WP_016524341.1">
    <property type="nucleotide sequence ID" value="NZ_KE332518.1"/>
</dbReference>
<organism evidence="8 9">
    <name type="scientific">Treponema maltophilum ATCC 51939</name>
    <dbReference type="NCBI Taxonomy" id="1125699"/>
    <lineage>
        <taxon>Bacteria</taxon>
        <taxon>Pseudomonadati</taxon>
        <taxon>Spirochaetota</taxon>
        <taxon>Spirochaetia</taxon>
        <taxon>Spirochaetales</taxon>
        <taxon>Treponemataceae</taxon>
        <taxon>Treponema</taxon>
    </lineage>
</organism>
<dbReference type="GO" id="GO:0005524">
    <property type="term" value="F:ATP binding"/>
    <property type="evidence" value="ECO:0007669"/>
    <property type="project" value="UniProtKB-KW"/>
</dbReference>
<dbReference type="InterPro" id="IPR011611">
    <property type="entry name" value="PfkB_dom"/>
</dbReference>
<keyword evidence="5" id="KW-0067">ATP-binding</keyword>
<evidence type="ECO:0000256" key="4">
    <source>
        <dbReference type="ARBA" id="ARBA00022777"/>
    </source>
</evidence>
<evidence type="ECO:0000259" key="7">
    <source>
        <dbReference type="Pfam" id="PF00294"/>
    </source>
</evidence>
<comment type="caution">
    <text evidence="8">The sequence shown here is derived from an EMBL/GenBank/DDBJ whole genome shotgun (WGS) entry which is preliminary data.</text>
</comment>
<dbReference type="EMBL" id="ATFF01000002">
    <property type="protein sequence ID" value="EPF32044.1"/>
    <property type="molecule type" value="Genomic_DNA"/>
</dbReference>
<keyword evidence="4" id="KW-0418">Kinase</keyword>
<evidence type="ECO:0000256" key="6">
    <source>
        <dbReference type="PIRNR" id="PIRNR000535"/>
    </source>
</evidence>
<reference evidence="8 9" key="1">
    <citation type="submission" date="2013-04" db="EMBL/GenBank/DDBJ databases">
        <title>The Genome Sequence of Treponema maltophilum ATCC 51939.</title>
        <authorList>
            <consortium name="The Broad Institute Genomics Platform"/>
            <person name="Earl A."/>
            <person name="Ward D."/>
            <person name="Feldgarden M."/>
            <person name="Gevers D."/>
            <person name="Leonetti C."/>
            <person name="Blanton J.M."/>
            <person name="Dewhirst F.E."/>
            <person name="Izard J."/>
            <person name="Walker B."/>
            <person name="Young S."/>
            <person name="Zeng Q."/>
            <person name="Gargeya S."/>
            <person name="Fitzgerald M."/>
            <person name="Haas B."/>
            <person name="Abouelleil A."/>
            <person name="Allen A.W."/>
            <person name="Alvarado L."/>
            <person name="Arachchi H.M."/>
            <person name="Berlin A.M."/>
            <person name="Chapman S.B."/>
            <person name="Gainer-Dewar J."/>
            <person name="Goldberg J."/>
            <person name="Griggs A."/>
            <person name="Gujja S."/>
            <person name="Hansen M."/>
            <person name="Howarth C."/>
            <person name="Imamovic A."/>
            <person name="Ireland A."/>
            <person name="Larimer J."/>
            <person name="McCowan C."/>
            <person name="Murphy C."/>
            <person name="Pearson M."/>
            <person name="Poon T.W."/>
            <person name="Priest M."/>
            <person name="Roberts A."/>
            <person name="Saif S."/>
            <person name="Shea T."/>
            <person name="Sisk P."/>
            <person name="Sykes S."/>
            <person name="Wortman J."/>
            <person name="Nusbaum C."/>
            <person name="Birren B."/>
        </authorList>
    </citation>
    <scope>NUCLEOTIDE SEQUENCE [LARGE SCALE GENOMIC DNA]</scope>
    <source>
        <strain evidence="8 9">ATCC 51939</strain>
    </source>
</reference>
<evidence type="ECO:0000256" key="5">
    <source>
        <dbReference type="ARBA" id="ARBA00022840"/>
    </source>
</evidence>
<comment type="similarity">
    <text evidence="1">Belongs to the carbohydrate kinase PfkB family.</text>
</comment>
<evidence type="ECO:0000256" key="2">
    <source>
        <dbReference type="ARBA" id="ARBA00022679"/>
    </source>
</evidence>
<dbReference type="STRING" id="1125699.HMPREF9194_00032"/>
<dbReference type="GO" id="GO:0016301">
    <property type="term" value="F:kinase activity"/>
    <property type="evidence" value="ECO:0007669"/>
    <property type="project" value="UniProtKB-KW"/>
</dbReference>
<gene>
    <name evidence="8" type="ORF">HMPREF9194_00032</name>
</gene>
<dbReference type="GO" id="GO:0005975">
    <property type="term" value="P:carbohydrate metabolic process"/>
    <property type="evidence" value="ECO:0007669"/>
    <property type="project" value="InterPro"/>
</dbReference>